<dbReference type="SUPFAM" id="SSF159888">
    <property type="entry name" value="YdhG-like"/>
    <property type="match status" value="1"/>
</dbReference>
<dbReference type="Proteomes" id="UP000298458">
    <property type="component" value="Unassembled WGS sequence"/>
</dbReference>
<protein>
    <submittedName>
        <fullName evidence="2">DUF1801 domain-containing protein</fullName>
    </submittedName>
</protein>
<comment type="caution">
    <text evidence="2">The sequence shown here is derived from an EMBL/GenBank/DDBJ whole genome shotgun (WGS) entry which is preliminary data.</text>
</comment>
<dbReference type="Gene3D" id="3.90.1150.200">
    <property type="match status" value="1"/>
</dbReference>
<evidence type="ECO:0000313" key="2">
    <source>
        <dbReference type="EMBL" id="TGK12128.1"/>
    </source>
</evidence>
<dbReference type="OrthoDB" id="345128at2"/>
<feature type="domain" description="YdhG-like" evidence="1">
    <location>
        <begin position="34"/>
        <end position="127"/>
    </location>
</feature>
<name>A0A4R9GHE0_9LEPT</name>
<reference evidence="2" key="1">
    <citation type="journal article" date="2019" name="PLoS Negl. Trop. Dis.">
        <title>Revisiting the worldwide diversity of Leptospira species in the environment.</title>
        <authorList>
            <person name="Vincent A.T."/>
            <person name="Schiettekatte O."/>
            <person name="Bourhy P."/>
            <person name="Veyrier F.J."/>
            <person name="Picardeau M."/>
        </authorList>
    </citation>
    <scope>NUCLEOTIDE SEQUENCE [LARGE SCALE GENOMIC DNA]</scope>
    <source>
        <strain evidence="2">SSW15</strain>
    </source>
</reference>
<proteinExistence type="predicted"/>
<accession>A0A4R9GHE0</accession>
<dbReference type="AlphaFoldDB" id="A0A4R9GHE0"/>
<organism evidence="2 3">
    <name type="scientific">Leptospira fletcheri</name>
    <dbReference type="NCBI Taxonomy" id="2484981"/>
    <lineage>
        <taxon>Bacteria</taxon>
        <taxon>Pseudomonadati</taxon>
        <taxon>Spirochaetota</taxon>
        <taxon>Spirochaetia</taxon>
        <taxon>Leptospirales</taxon>
        <taxon>Leptospiraceae</taxon>
        <taxon>Leptospira</taxon>
    </lineage>
</organism>
<dbReference type="EMBL" id="RQET01000004">
    <property type="protein sequence ID" value="TGK12128.1"/>
    <property type="molecule type" value="Genomic_DNA"/>
</dbReference>
<sequence>MLLYALVPTLPRFDLDHQIESPIDSYVQRASGIRKERMLELLDFVRSEFPDLRETLKNNMPTLERNGKGFSFANQKSYLTVQFQQESFVRAFKIKAPSITCGKTRINLRDKDKVPMVYLKSLIKKALSDRAGKT</sequence>
<dbReference type="InterPro" id="IPR014922">
    <property type="entry name" value="YdhG-like"/>
</dbReference>
<dbReference type="Pfam" id="PF08818">
    <property type="entry name" value="DUF1801"/>
    <property type="match status" value="1"/>
</dbReference>
<gene>
    <name evidence="2" type="ORF">EHO60_07615</name>
</gene>
<evidence type="ECO:0000313" key="3">
    <source>
        <dbReference type="Proteomes" id="UP000298458"/>
    </source>
</evidence>
<dbReference type="RefSeq" id="WP_135767531.1">
    <property type="nucleotide sequence ID" value="NZ_RQET01000004.1"/>
</dbReference>
<keyword evidence="3" id="KW-1185">Reference proteome</keyword>
<evidence type="ECO:0000259" key="1">
    <source>
        <dbReference type="Pfam" id="PF08818"/>
    </source>
</evidence>